<comment type="caution">
    <text evidence="2">The sequence shown here is derived from an EMBL/GenBank/DDBJ whole genome shotgun (WGS) entry which is preliminary data.</text>
</comment>
<keyword evidence="1" id="KW-0472">Membrane</keyword>
<evidence type="ECO:0000313" key="3">
    <source>
        <dbReference type="Proteomes" id="UP000749646"/>
    </source>
</evidence>
<feature type="non-terminal residue" evidence="2">
    <location>
        <position position="106"/>
    </location>
</feature>
<evidence type="ECO:0000256" key="1">
    <source>
        <dbReference type="SAM" id="Phobius"/>
    </source>
</evidence>
<dbReference type="AlphaFoldDB" id="A0A9P6IRH4"/>
<proteinExistence type="predicted"/>
<dbReference type="Proteomes" id="UP000749646">
    <property type="component" value="Unassembled WGS sequence"/>
</dbReference>
<keyword evidence="1" id="KW-0812">Transmembrane</keyword>
<keyword evidence="1" id="KW-1133">Transmembrane helix</keyword>
<gene>
    <name evidence="2" type="ORF">BGZ65_000129</name>
</gene>
<name>A0A9P6IRH4_9FUNG</name>
<reference evidence="2" key="1">
    <citation type="journal article" date="2020" name="Fungal Divers.">
        <title>Resolving the Mortierellaceae phylogeny through synthesis of multi-gene phylogenetics and phylogenomics.</title>
        <authorList>
            <person name="Vandepol N."/>
            <person name="Liber J."/>
            <person name="Desiro A."/>
            <person name="Na H."/>
            <person name="Kennedy M."/>
            <person name="Barry K."/>
            <person name="Grigoriev I.V."/>
            <person name="Miller A.N."/>
            <person name="O'Donnell K."/>
            <person name="Stajich J.E."/>
            <person name="Bonito G."/>
        </authorList>
    </citation>
    <scope>NUCLEOTIDE SEQUENCE</scope>
    <source>
        <strain evidence="2">MES-2147</strain>
    </source>
</reference>
<sequence length="106" mass="11098">MTDAVHNSDINDANFVNGDKGAQNVPLLSPSMAVRAAANPGKVKRLSLITSEDLRTPTIAVPTIAVAAGSLAVWGAILYYGAYKRNVSSILTFPIMTAACFASFTP</sequence>
<evidence type="ECO:0000313" key="2">
    <source>
        <dbReference type="EMBL" id="KAF9943839.1"/>
    </source>
</evidence>
<protein>
    <submittedName>
        <fullName evidence="2">Uncharacterized protein</fullName>
    </submittedName>
</protein>
<feature type="transmembrane region" description="Helical" evidence="1">
    <location>
        <begin position="59"/>
        <end position="80"/>
    </location>
</feature>
<organism evidence="2 3">
    <name type="scientific">Modicella reniformis</name>
    <dbReference type="NCBI Taxonomy" id="1440133"/>
    <lineage>
        <taxon>Eukaryota</taxon>
        <taxon>Fungi</taxon>
        <taxon>Fungi incertae sedis</taxon>
        <taxon>Mucoromycota</taxon>
        <taxon>Mortierellomycotina</taxon>
        <taxon>Mortierellomycetes</taxon>
        <taxon>Mortierellales</taxon>
        <taxon>Mortierellaceae</taxon>
        <taxon>Modicella</taxon>
    </lineage>
</organism>
<dbReference type="EMBL" id="JAAAHW010008784">
    <property type="protein sequence ID" value="KAF9943839.1"/>
    <property type="molecule type" value="Genomic_DNA"/>
</dbReference>
<feature type="transmembrane region" description="Helical" evidence="1">
    <location>
        <begin position="87"/>
        <end position="104"/>
    </location>
</feature>
<accession>A0A9P6IRH4</accession>
<keyword evidence="3" id="KW-1185">Reference proteome</keyword>
<dbReference type="OrthoDB" id="10260134at2759"/>